<protein>
    <recommendedName>
        <fullName evidence="11">G-protein coupled receptors family 1 profile domain-containing protein</fullName>
    </recommendedName>
</protein>
<evidence type="ECO:0000256" key="9">
    <source>
        <dbReference type="ARBA" id="ARBA00023224"/>
    </source>
</evidence>
<evidence type="ECO:0000259" key="11">
    <source>
        <dbReference type="PROSITE" id="PS50262"/>
    </source>
</evidence>
<dbReference type="AlphaFoldDB" id="A0A7M5WKD4"/>
<keyword evidence="8" id="KW-0325">Glycoprotein</keyword>
<dbReference type="Proteomes" id="UP000594262">
    <property type="component" value="Unplaced"/>
</dbReference>
<feature type="domain" description="G-protein coupled receptors family 1 profile" evidence="11">
    <location>
        <begin position="1"/>
        <end position="242"/>
    </location>
</feature>
<feature type="transmembrane region" description="Helical" evidence="10">
    <location>
        <begin position="12"/>
        <end position="38"/>
    </location>
</feature>
<feature type="transmembrane region" description="Helical" evidence="10">
    <location>
        <begin position="139"/>
        <end position="157"/>
    </location>
</feature>
<keyword evidence="2" id="KW-1003">Cell membrane</keyword>
<keyword evidence="6 10" id="KW-0472">Membrane</keyword>
<evidence type="ECO:0000313" key="13">
    <source>
        <dbReference type="Proteomes" id="UP000594262"/>
    </source>
</evidence>
<dbReference type="EnsemblMetazoa" id="CLYHEMT007154.1">
    <property type="protein sequence ID" value="CLYHEMP007154.1"/>
    <property type="gene ID" value="CLYHEMG007154"/>
</dbReference>
<dbReference type="SUPFAM" id="SSF81321">
    <property type="entry name" value="Family A G protein-coupled receptor-like"/>
    <property type="match status" value="1"/>
</dbReference>
<keyword evidence="13" id="KW-1185">Reference proteome</keyword>
<evidence type="ECO:0000313" key="12">
    <source>
        <dbReference type="EnsemblMetazoa" id="CLYHEMP007154.1"/>
    </source>
</evidence>
<proteinExistence type="predicted"/>
<dbReference type="Pfam" id="PF00001">
    <property type="entry name" value="7tm_1"/>
    <property type="match status" value="1"/>
</dbReference>
<dbReference type="CDD" id="cd00637">
    <property type="entry name" value="7tm_classA_rhodopsin-like"/>
    <property type="match status" value="1"/>
</dbReference>
<keyword evidence="7" id="KW-0675">Receptor</keyword>
<accession>A0A7M5WKD4</accession>
<dbReference type="PANTHER" id="PTHR24246">
    <property type="entry name" value="OLFACTORY RECEPTOR AND ADENOSINE RECEPTOR"/>
    <property type="match status" value="1"/>
</dbReference>
<keyword evidence="4 10" id="KW-1133">Transmembrane helix</keyword>
<dbReference type="OrthoDB" id="6076970at2759"/>
<evidence type="ECO:0000256" key="6">
    <source>
        <dbReference type="ARBA" id="ARBA00023136"/>
    </source>
</evidence>
<dbReference type="GO" id="GO:0004930">
    <property type="term" value="F:G protein-coupled receptor activity"/>
    <property type="evidence" value="ECO:0007669"/>
    <property type="project" value="UniProtKB-KW"/>
</dbReference>
<name>A0A7M5WKD4_9CNID</name>
<feature type="transmembrane region" description="Helical" evidence="10">
    <location>
        <begin position="190"/>
        <end position="213"/>
    </location>
</feature>
<evidence type="ECO:0000256" key="4">
    <source>
        <dbReference type="ARBA" id="ARBA00022989"/>
    </source>
</evidence>
<dbReference type="InterPro" id="IPR017452">
    <property type="entry name" value="GPCR_Rhodpsn_7TM"/>
</dbReference>
<feature type="transmembrane region" description="Helical" evidence="10">
    <location>
        <begin position="58"/>
        <end position="78"/>
    </location>
</feature>
<evidence type="ECO:0000256" key="7">
    <source>
        <dbReference type="ARBA" id="ARBA00023170"/>
    </source>
</evidence>
<dbReference type="PANTHER" id="PTHR24246:SF27">
    <property type="entry name" value="ADENOSINE RECEPTOR, ISOFORM A"/>
    <property type="match status" value="1"/>
</dbReference>
<keyword evidence="5" id="KW-0297">G-protein coupled receptor</keyword>
<evidence type="ECO:0000256" key="10">
    <source>
        <dbReference type="SAM" id="Phobius"/>
    </source>
</evidence>
<keyword evidence="3 10" id="KW-0812">Transmembrane</keyword>
<evidence type="ECO:0000256" key="1">
    <source>
        <dbReference type="ARBA" id="ARBA00004651"/>
    </source>
</evidence>
<evidence type="ECO:0000256" key="8">
    <source>
        <dbReference type="ARBA" id="ARBA00023180"/>
    </source>
</evidence>
<dbReference type="PRINTS" id="PR00237">
    <property type="entry name" value="GPCRRHODOPSN"/>
</dbReference>
<dbReference type="InterPro" id="IPR000276">
    <property type="entry name" value="GPCR_Rhodpsn"/>
</dbReference>
<keyword evidence="9" id="KW-0807">Transducer</keyword>
<feature type="transmembrane region" description="Helical" evidence="10">
    <location>
        <begin position="99"/>
        <end position="119"/>
    </location>
</feature>
<organism evidence="12 13">
    <name type="scientific">Clytia hemisphaerica</name>
    <dbReference type="NCBI Taxonomy" id="252671"/>
    <lineage>
        <taxon>Eukaryota</taxon>
        <taxon>Metazoa</taxon>
        <taxon>Cnidaria</taxon>
        <taxon>Hydrozoa</taxon>
        <taxon>Hydroidolina</taxon>
        <taxon>Leptothecata</taxon>
        <taxon>Obeliida</taxon>
        <taxon>Clytiidae</taxon>
        <taxon>Clytia</taxon>
    </lineage>
</organism>
<sequence length="292" mass="33024">MFLIRKQKGRKGVGSVYIVNLCTSDIFVGIAMIILKIMTQFQKTTLKDDEVAKEFYNIIRYCVIRISLFVSVFNLSALTIDRLFAIKFPFIHRKQGKKFAFKICIGVWALSVVLCSIVYCVTRFYLNNIGRYNNLVFPIATYSASIIFIISYTIIFIEMRKSSKNVGAGSRKGTKAASEQDKAEYRFLKLAIKTVTVFMICWIPFSTCSLHMAITGTCGGRSVEYSLFTLAYMNSVINPFIYLTHAQKAISQKMNKMIQFFIPKKEETIEKNLSSAVTKDTTVAMATGNEAA</sequence>
<evidence type="ECO:0000256" key="5">
    <source>
        <dbReference type="ARBA" id="ARBA00023040"/>
    </source>
</evidence>
<feature type="transmembrane region" description="Helical" evidence="10">
    <location>
        <begin position="225"/>
        <end position="244"/>
    </location>
</feature>
<evidence type="ECO:0000256" key="3">
    <source>
        <dbReference type="ARBA" id="ARBA00022692"/>
    </source>
</evidence>
<dbReference type="GO" id="GO:0005886">
    <property type="term" value="C:plasma membrane"/>
    <property type="evidence" value="ECO:0007669"/>
    <property type="project" value="UniProtKB-SubCell"/>
</dbReference>
<reference evidence="12" key="1">
    <citation type="submission" date="2021-01" db="UniProtKB">
        <authorList>
            <consortium name="EnsemblMetazoa"/>
        </authorList>
    </citation>
    <scope>IDENTIFICATION</scope>
</reference>
<evidence type="ECO:0000256" key="2">
    <source>
        <dbReference type="ARBA" id="ARBA00022475"/>
    </source>
</evidence>
<comment type="subcellular location">
    <subcellularLocation>
        <location evidence="1">Cell membrane</location>
        <topology evidence="1">Multi-pass membrane protein</topology>
    </subcellularLocation>
</comment>
<dbReference type="PROSITE" id="PS50262">
    <property type="entry name" value="G_PROTEIN_RECEP_F1_2"/>
    <property type="match status" value="1"/>
</dbReference>
<dbReference type="Gene3D" id="1.20.1070.10">
    <property type="entry name" value="Rhodopsin 7-helix transmembrane proteins"/>
    <property type="match status" value="1"/>
</dbReference>